<evidence type="ECO:0000313" key="2">
    <source>
        <dbReference type="Proteomes" id="UP001623660"/>
    </source>
</evidence>
<dbReference type="EMBL" id="JBJHZX010000011">
    <property type="protein sequence ID" value="MFL0195678.1"/>
    <property type="molecule type" value="Genomic_DNA"/>
</dbReference>
<comment type="caution">
    <text evidence="1">The sequence shown here is derived from an EMBL/GenBank/DDBJ whole genome shotgun (WGS) entry which is preliminary data.</text>
</comment>
<proteinExistence type="predicted"/>
<organism evidence="1 2">
    <name type="scientific">Candidatus Clostridium eludens</name>
    <dbReference type="NCBI Taxonomy" id="3381663"/>
    <lineage>
        <taxon>Bacteria</taxon>
        <taxon>Bacillati</taxon>
        <taxon>Bacillota</taxon>
        <taxon>Clostridia</taxon>
        <taxon>Eubacteriales</taxon>
        <taxon>Clostridiaceae</taxon>
        <taxon>Clostridium</taxon>
    </lineage>
</organism>
<reference evidence="1 2" key="1">
    <citation type="submission" date="2024-11" db="EMBL/GenBank/DDBJ databases">
        <authorList>
            <person name="Heng Y.C."/>
            <person name="Lim A.C.H."/>
            <person name="Lee J.K.Y."/>
            <person name="Kittelmann S."/>
        </authorList>
    </citation>
    <scope>NUCLEOTIDE SEQUENCE [LARGE SCALE GENOMIC DNA]</scope>
    <source>
        <strain evidence="1 2">WILCCON 0269</strain>
    </source>
</reference>
<evidence type="ECO:0000313" key="1">
    <source>
        <dbReference type="EMBL" id="MFL0195678.1"/>
    </source>
</evidence>
<sequence>MKEVKTYQDWQGDINDYLQVGDLVDFQMVAFFLRALPITCENDIIQGRQSIKVYIDGKKEYVYPTLMQTKEGWEYAGNCLKGETKNIEI</sequence>
<gene>
    <name evidence="1" type="ORF">ACJDU8_08905</name>
</gene>
<accession>A0ABW8SJA0</accession>
<protein>
    <submittedName>
        <fullName evidence="1">Uncharacterized protein</fullName>
    </submittedName>
</protein>
<name>A0ABW8SJA0_9CLOT</name>
<keyword evidence="2" id="KW-1185">Reference proteome</keyword>
<dbReference type="RefSeq" id="WP_406791797.1">
    <property type="nucleotide sequence ID" value="NZ_JBJHZX010000011.1"/>
</dbReference>
<dbReference type="Proteomes" id="UP001623660">
    <property type="component" value="Unassembled WGS sequence"/>
</dbReference>